<feature type="region of interest" description="Disordered" evidence="2">
    <location>
        <begin position="260"/>
        <end position="279"/>
    </location>
</feature>
<dbReference type="EnsemblPlants" id="Bo1g039650.1">
    <property type="protein sequence ID" value="Bo1g039650.1"/>
    <property type="gene ID" value="Bo1g039650"/>
</dbReference>
<organism evidence="3 4">
    <name type="scientific">Brassica oleracea var. oleracea</name>
    <dbReference type="NCBI Taxonomy" id="109376"/>
    <lineage>
        <taxon>Eukaryota</taxon>
        <taxon>Viridiplantae</taxon>
        <taxon>Streptophyta</taxon>
        <taxon>Embryophyta</taxon>
        <taxon>Tracheophyta</taxon>
        <taxon>Spermatophyta</taxon>
        <taxon>Magnoliopsida</taxon>
        <taxon>eudicotyledons</taxon>
        <taxon>Gunneridae</taxon>
        <taxon>Pentapetalae</taxon>
        <taxon>rosids</taxon>
        <taxon>malvids</taxon>
        <taxon>Brassicales</taxon>
        <taxon>Brassicaceae</taxon>
        <taxon>Brassiceae</taxon>
        <taxon>Brassica</taxon>
    </lineage>
</organism>
<evidence type="ECO:0000256" key="1">
    <source>
        <dbReference type="SAM" id="Coils"/>
    </source>
</evidence>
<name>A0A0D3A657_BRAOL</name>
<keyword evidence="4" id="KW-1185">Reference proteome</keyword>
<dbReference type="OrthoDB" id="1082157at2759"/>
<feature type="coiled-coil region" evidence="1">
    <location>
        <begin position="333"/>
        <end position="455"/>
    </location>
</feature>
<dbReference type="OMA" id="HRMSNNG"/>
<proteinExistence type="predicted"/>
<reference evidence="3 4" key="1">
    <citation type="journal article" date="2014" name="Genome Biol.">
        <title>Transcriptome and methylome profiling reveals relics of genome dominance in the mesopolyploid Brassica oleracea.</title>
        <authorList>
            <person name="Parkin I.A."/>
            <person name="Koh C."/>
            <person name="Tang H."/>
            <person name="Robinson S.J."/>
            <person name="Kagale S."/>
            <person name="Clarke W.E."/>
            <person name="Town C.D."/>
            <person name="Nixon J."/>
            <person name="Krishnakumar V."/>
            <person name="Bidwell S.L."/>
            <person name="Denoeud F."/>
            <person name="Belcram H."/>
            <person name="Links M.G."/>
            <person name="Just J."/>
            <person name="Clarke C."/>
            <person name="Bender T."/>
            <person name="Huebert T."/>
            <person name="Mason A.S."/>
            <person name="Pires J.C."/>
            <person name="Barker G."/>
            <person name="Moore J."/>
            <person name="Walley P.G."/>
            <person name="Manoli S."/>
            <person name="Batley J."/>
            <person name="Edwards D."/>
            <person name="Nelson M.N."/>
            <person name="Wang X."/>
            <person name="Paterson A.H."/>
            <person name="King G."/>
            <person name="Bancroft I."/>
            <person name="Chalhoub B."/>
            <person name="Sharpe A.G."/>
        </authorList>
    </citation>
    <scope>NUCLEOTIDE SEQUENCE</scope>
    <source>
        <strain evidence="3 4">cv. TO1000</strain>
    </source>
</reference>
<dbReference type="InterPro" id="IPR040321">
    <property type="entry name" value="SCD2-like"/>
</dbReference>
<dbReference type="PANTHER" id="PTHR31762">
    <property type="entry name" value="FAS-BINDING FACTOR-LIKE PROTEIN"/>
    <property type="match status" value="1"/>
</dbReference>
<feature type="compositionally biased region" description="Polar residues" evidence="2">
    <location>
        <begin position="11"/>
        <end position="27"/>
    </location>
</feature>
<dbReference type="AlphaFoldDB" id="A0A0D3A657"/>
<keyword evidence="1" id="KW-0175">Coiled coil</keyword>
<evidence type="ECO:0008006" key="5">
    <source>
        <dbReference type="Google" id="ProtNLM"/>
    </source>
</evidence>
<dbReference type="eggNOG" id="ENOG502QQ0G">
    <property type="taxonomic scope" value="Eukaryota"/>
</dbReference>
<evidence type="ECO:0000313" key="3">
    <source>
        <dbReference type="EnsemblPlants" id="Bo1g039650.1"/>
    </source>
</evidence>
<dbReference type="Proteomes" id="UP000032141">
    <property type="component" value="Chromosome C1"/>
</dbReference>
<dbReference type="STRING" id="109376.A0A0D3A657"/>
<evidence type="ECO:0000313" key="4">
    <source>
        <dbReference type="Proteomes" id="UP000032141"/>
    </source>
</evidence>
<feature type="region of interest" description="Disordered" evidence="2">
    <location>
        <begin position="197"/>
        <end position="250"/>
    </location>
</feature>
<dbReference type="GO" id="GO:0000911">
    <property type="term" value="P:cytokinesis by cell plate formation"/>
    <property type="evidence" value="ECO:0007669"/>
    <property type="project" value="InterPro"/>
</dbReference>
<dbReference type="HOGENOM" id="CLU_019997_3_0_1"/>
<dbReference type="RefSeq" id="XP_013599575.1">
    <property type="nucleotide sequence ID" value="XM_013744121.1"/>
</dbReference>
<dbReference type="GeneID" id="106307222"/>
<feature type="region of interest" description="Disordered" evidence="2">
    <location>
        <begin position="164"/>
        <end position="183"/>
    </location>
</feature>
<sequence>MARRRWEGSDNVGSANSSPAMSPSHRMSNNGGGGISGRSTLRKQNAAELLAKVMEQRDYDYDYDDEDEDLYQVHLPPLSRDRRRDDKRIGKGTVRGKPAPAKRPVLIPPKFDDDESDGDEPVKIPQKNVRVPATRATAVKFDDESDGDEPVKIPQKNVRVPATRATAVKFDDESDGDEPVKIPQKNVRVSAVRPVLLPPKFDDESDGDEVAADLPRNQVKIPENNASVQKEAPAVKPIALSPPKFDDELDGDEITANVVKNQAGEIPQKNASPALRVRVPAYSRRNPMEDSEQNGDRKVNVQFDVPPAKQSEAQLKYKKSFRFSSADILAPNQEEDDREASALRDELDMLQEENDNILYKLQRAGEKREAAEARARELERQIASLGEGANFDVKLLKRKEAALRQREAALRAAEQKRDGRHKETDAFCAELQSLKEETEKAVEQLQDAQAETKSLRTMIHRTILTHEEMEEVVLKRCWLARYWELAVQHGIYKDIAPSRHEHWSALAPLPFEVVISAAQKPEDSWQTDGSDRTWSKVVSKFSDANGEGNIESMLAVETGLREIASLKVEDAIMLVFAGFRQKHVVRQSDTDPRVQGEPKFAEAFELSHDEKQDILFKEAWLMYYWKRAKIHSVESDIAEDRLKFWISRIAEQPTSHDAVDVERGMRELRKLGIEQQLWEASRAQLTDSTFPLSVSDYCDE</sequence>
<dbReference type="PANTHER" id="PTHR31762:SF8">
    <property type="entry name" value="CALDESMON-LIKE PROTEIN"/>
    <property type="match status" value="1"/>
</dbReference>
<accession>A0A0D3A657</accession>
<dbReference type="KEGG" id="boe:106307222"/>
<protein>
    <recommendedName>
        <fullName evidence="5">Coiled-coil domain-containing protein SCD2</fullName>
    </recommendedName>
</protein>
<feature type="region of interest" description="Disordered" evidence="2">
    <location>
        <begin position="63"/>
        <end position="159"/>
    </location>
</feature>
<feature type="region of interest" description="Disordered" evidence="2">
    <location>
        <begin position="1"/>
        <end position="41"/>
    </location>
</feature>
<feature type="compositionally biased region" description="Basic and acidic residues" evidence="2">
    <location>
        <begin position="79"/>
        <end position="89"/>
    </location>
</feature>
<dbReference type="Gramene" id="Bo1g039650.1">
    <property type="protein sequence ID" value="Bo1g039650.1"/>
    <property type="gene ID" value="Bo1g039650"/>
</dbReference>
<reference evidence="3" key="2">
    <citation type="submission" date="2015-03" db="UniProtKB">
        <authorList>
            <consortium name="EnsemblPlants"/>
        </authorList>
    </citation>
    <scope>IDENTIFICATION</scope>
</reference>
<evidence type="ECO:0000256" key="2">
    <source>
        <dbReference type="SAM" id="MobiDB-lite"/>
    </source>
</evidence>